<feature type="region of interest" description="Disordered" evidence="1">
    <location>
        <begin position="342"/>
        <end position="371"/>
    </location>
</feature>
<evidence type="ECO:0000313" key="3">
    <source>
        <dbReference type="WBParaSite" id="PSU_v2.g18250.t1"/>
    </source>
</evidence>
<feature type="compositionally biased region" description="Polar residues" evidence="1">
    <location>
        <begin position="295"/>
        <end position="305"/>
    </location>
</feature>
<protein>
    <submittedName>
        <fullName evidence="3">WH2 domain-containing protein</fullName>
    </submittedName>
</protein>
<proteinExistence type="predicted"/>
<dbReference type="WBParaSite" id="PSU_v2.g18250.t1">
    <property type="protein sequence ID" value="PSU_v2.g18250.t1"/>
    <property type="gene ID" value="PSU_v2.g18250"/>
</dbReference>
<feature type="compositionally biased region" description="Basic and acidic residues" evidence="1">
    <location>
        <begin position="213"/>
        <end position="232"/>
    </location>
</feature>
<feature type="region of interest" description="Disordered" evidence="1">
    <location>
        <begin position="210"/>
        <end position="319"/>
    </location>
</feature>
<dbReference type="Proteomes" id="UP000887577">
    <property type="component" value="Unplaced"/>
</dbReference>
<feature type="compositionally biased region" description="Basic and acidic residues" evidence="1">
    <location>
        <begin position="271"/>
        <end position="284"/>
    </location>
</feature>
<sequence length="424" mass="46866">MKPLNEDHKVEPQEIVEAVEKQFYVAPNEHQIIDEQSVEPQTYRVEDSEEQKLIVNPSEPKSLQDELMEANHGMDFGDSEHQIIIDNELVHDNTSNNIVEQIEAEQPLLQPEEVLESVKEHYKHIESEGAHEGRSESDSQKQKSHDTTDNISYSIDDAISGLANLQLHTPQKDVDVVIEQNFVDFGADTPVAESNPPQFDQDLTQIDSLDLSPLKKDDGFSGSEEKLQDTNKESNGNETSRVESPDQGPFSSSSSTKESDAENTDIILMPNDKKEKPPERKARLSEILAKARQGMSISPPTAASPTNNGTSNSENNSQTAVDAKLLALKLIEQRRQEKLATGIENDTTVSSDNISESEPTITATNNKTNGNGPRLSLAEELAVANTQQTKPMDILPGQPIYDSDYKILNGKTTPPEDPSHVQLV</sequence>
<reference evidence="3" key="1">
    <citation type="submission" date="2022-11" db="UniProtKB">
        <authorList>
            <consortium name="WormBaseParasite"/>
        </authorList>
    </citation>
    <scope>IDENTIFICATION</scope>
</reference>
<keyword evidence="2" id="KW-1185">Reference proteome</keyword>
<organism evidence="2 3">
    <name type="scientific">Panagrolaimus superbus</name>
    <dbReference type="NCBI Taxonomy" id="310955"/>
    <lineage>
        <taxon>Eukaryota</taxon>
        <taxon>Metazoa</taxon>
        <taxon>Ecdysozoa</taxon>
        <taxon>Nematoda</taxon>
        <taxon>Chromadorea</taxon>
        <taxon>Rhabditida</taxon>
        <taxon>Tylenchina</taxon>
        <taxon>Panagrolaimomorpha</taxon>
        <taxon>Panagrolaimoidea</taxon>
        <taxon>Panagrolaimidae</taxon>
        <taxon>Panagrolaimus</taxon>
    </lineage>
</organism>
<feature type="compositionally biased region" description="Low complexity" evidence="1">
    <location>
        <begin position="306"/>
        <end position="319"/>
    </location>
</feature>
<dbReference type="AlphaFoldDB" id="A0A914YDF0"/>
<evidence type="ECO:0000256" key="1">
    <source>
        <dbReference type="SAM" id="MobiDB-lite"/>
    </source>
</evidence>
<accession>A0A914YDF0</accession>
<feature type="region of interest" description="Disordered" evidence="1">
    <location>
        <begin position="125"/>
        <end position="148"/>
    </location>
</feature>
<name>A0A914YDF0_9BILA</name>
<feature type="compositionally biased region" description="Polar residues" evidence="1">
    <location>
        <begin position="344"/>
        <end position="371"/>
    </location>
</feature>
<evidence type="ECO:0000313" key="2">
    <source>
        <dbReference type="Proteomes" id="UP000887577"/>
    </source>
</evidence>